<dbReference type="EMBL" id="GL883095">
    <property type="protein sequence ID" value="EGG10345.1"/>
    <property type="molecule type" value="Genomic_DNA"/>
</dbReference>
<dbReference type="eggNOG" id="KOG2458">
    <property type="taxonomic scope" value="Eukaryota"/>
</dbReference>
<dbReference type="PANTHER" id="PTHR12203:SF118">
    <property type="entry name" value="BETA-1,2-XYLOSYLTRANSFERASE 1"/>
    <property type="match status" value="1"/>
</dbReference>
<dbReference type="InterPro" id="IPR051091">
    <property type="entry name" value="O-Glucosyltr/Glycosyltrsf_90"/>
</dbReference>
<dbReference type="PANTHER" id="PTHR12203">
    <property type="entry name" value="KDEL LYS-ASP-GLU-LEU CONTAINING - RELATED"/>
    <property type="match status" value="1"/>
</dbReference>
<dbReference type="KEGG" id="mlr:MELLADRAFT_103476"/>
<keyword evidence="2" id="KW-1133">Transmembrane helix</keyword>
<keyword evidence="2" id="KW-0812">Transmembrane</keyword>
<feature type="domain" description="Glycosyl transferase CAP10" evidence="3">
    <location>
        <begin position="245"/>
        <end position="578"/>
    </location>
</feature>
<dbReference type="GO" id="GO:0016740">
    <property type="term" value="F:transferase activity"/>
    <property type="evidence" value="ECO:0007669"/>
    <property type="project" value="UniProtKB-KW"/>
</dbReference>
<dbReference type="RefSeq" id="XP_007406646.1">
    <property type="nucleotide sequence ID" value="XM_007406584.1"/>
</dbReference>
<name>F4RB54_MELLP</name>
<dbReference type="OrthoDB" id="541052at2759"/>
<dbReference type="GeneID" id="18921985"/>
<feature type="compositionally biased region" description="Polar residues" evidence="1">
    <location>
        <begin position="87"/>
        <end position="99"/>
    </location>
</feature>
<dbReference type="STRING" id="747676.F4RB54"/>
<dbReference type="InterPro" id="IPR006598">
    <property type="entry name" value="CAP10"/>
</dbReference>
<organism evidence="5">
    <name type="scientific">Melampsora larici-populina (strain 98AG31 / pathotype 3-4-7)</name>
    <name type="common">Poplar leaf rust fungus</name>
    <dbReference type="NCBI Taxonomy" id="747676"/>
    <lineage>
        <taxon>Eukaryota</taxon>
        <taxon>Fungi</taxon>
        <taxon>Dikarya</taxon>
        <taxon>Basidiomycota</taxon>
        <taxon>Pucciniomycotina</taxon>
        <taxon>Pucciniomycetes</taxon>
        <taxon>Pucciniales</taxon>
        <taxon>Melampsoraceae</taxon>
        <taxon>Melampsora</taxon>
    </lineage>
</organism>
<dbReference type="HOGENOM" id="CLU_005027_3_2_1"/>
<dbReference type="Proteomes" id="UP000001072">
    <property type="component" value="Unassembled WGS sequence"/>
</dbReference>
<dbReference type="InParanoid" id="F4RB54"/>
<evidence type="ECO:0000256" key="1">
    <source>
        <dbReference type="SAM" id="MobiDB-lite"/>
    </source>
</evidence>
<dbReference type="SMART" id="SM00672">
    <property type="entry name" value="CAP10"/>
    <property type="match status" value="1"/>
</dbReference>
<dbReference type="VEuPathDB" id="FungiDB:MELLADRAFT_103476"/>
<reference evidence="5" key="1">
    <citation type="journal article" date="2011" name="Proc. Natl. Acad. Sci. U.S.A.">
        <title>Obligate biotrophy features unraveled by the genomic analysis of rust fungi.</title>
        <authorList>
            <person name="Duplessis S."/>
            <person name="Cuomo C.A."/>
            <person name="Lin Y.-C."/>
            <person name="Aerts A."/>
            <person name="Tisserant E."/>
            <person name="Veneault-Fourrey C."/>
            <person name="Joly D.L."/>
            <person name="Hacquard S."/>
            <person name="Amselem J."/>
            <person name="Cantarel B.L."/>
            <person name="Chiu R."/>
            <person name="Coutinho P.M."/>
            <person name="Feau N."/>
            <person name="Field M."/>
            <person name="Frey P."/>
            <person name="Gelhaye E."/>
            <person name="Goldberg J."/>
            <person name="Grabherr M.G."/>
            <person name="Kodira C.D."/>
            <person name="Kohler A."/>
            <person name="Kuees U."/>
            <person name="Lindquist E.A."/>
            <person name="Lucas S.M."/>
            <person name="Mago R."/>
            <person name="Mauceli E."/>
            <person name="Morin E."/>
            <person name="Murat C."/>
            <person name="Pangilinan J.L."/>
            <person name="Park R."/>
            <person name="Pearson M."/>
            <person name="Quesneville H."/>
            <person name="Rouhier N."/>
            <person name="Sakthikumar S."/>
            <person name="Salamov A.A."/>
            <person name="Schmutz J."/>
            <person name="Selles B."/>
            <person name="Shapiro H."/>
            <person name="Tanguay P."/>
            <person name="Tuskan G.A."/>
            <person name="Henrissat B."/>
            <person name="Van de Peer Y."/>
            <person name="Rouze P."/>
            <person name="Ellis J.G."/>
            <person name="Dodds P.N."/>
            <person name="Schein J.E."/>
            <person name="Zhong S."/>
            <person name="Hamelin R.C."/>
            <person name="Grigoriev I.V."/>
            <person name="Szabo L.J."/>
            <person name="Martin F."/>
        </authorList>
    </citation>
    <scope>NUCLEOTIDE SEQUENCE [LARGE SCALE GENOMIC DNA]</scope>
    <source>
        <strain evidence="5">98AG31 / pathotype 3-4-7</strain>
    </source>
</reference>
<proteinExistence type="predicted"/>
<gene>
    <name evidence="4" type="ORF">MELLADRAFT_103476</name>
</gene>
<sequence length="593" mass="68813">MRKLTSFLNLRRFTNLTYILTATSIIIVLTYYYYFHHSIINEPIKTIRNHQKSKTPSITLSSSTTSPPLLITNTHTSSNGLLYLLDQPNSDSTSNTNYQKSKKESKKPSIDHPIFSLIRNATLLWENKLKNQSTNLRSATEEYKRRYHRSPPRGFDEWWNWSNDKNVKLLDEYDSINRSIEPFFALPASLFRQRVDDLTNSRTKWSNDTFVISIRSGHFTLSGFQAQNGPRPRELVNLLQDIVHLLPDVDLPISIHDIPNLPESEYNETYNQPGLRGWPNICPSDSRLRKELEGLADPIQPNTQSFIHHDHLSTMNMCHHPTLWQQNGFLSTYDSPDLPPHRFSEILITPPSQFSVPVGNDPEWSNKHNKLVWRGGNTGILFDSETNWRMSQRARLVKVTNDGRGNKTFRMVDGTLPRKMKYFEADTALLNQKYFDVGFAGRPVQCDNLDGTCEAVAKLYTFKPSLDPEEMNQYKYIMDVDGNGWSGRFHRLMGTKSVVLKSTIFPECYVPVRLDYQDLYDIMAFFTGDLNGEGAQDEEGRKIGEAGKTWTERFWRKEDMQAYMFRLILEYCRLLHRDTEMMDYTLTDDPPKE</sequence>
<accession>F4RB54</accession>
<feature type="transmembrane region" description="Helical" evidence="2">
    <location>
        <begin position="12"/>
        <end position="34"/>
    </location>
</feature>
<evidence type="ECO:0000259" key="3">
    <source>
        <dbReference type="SMART" id="SM00672"/>
    </source>
</evidence>
<dbReference type="AlphaFoldDB" id="F4RB54"/>
<dbReference type="Pfam" id="PF05686">
    <property type="entry name" value="Glyco_transf_90"/>
    <property type="match status" value="1"/>
</dbReference>
<evidence type="ECO:0000313" key="4">
    <source>
        <dbReference type="EMBL" id="EGG10345.1"/>
    </source>
</evidence>
<evidence type="ECO:0000313" key="5">
    <source>
        <dbReference type="Proteomes" id="UP000001072"/>
    </source>
</evidence>
<keyword evidence="5" id="KW-1185">Reference proteome</keyword>
<keyword evidence="4" id="KW-0808">Transferase</keyword>
<evidence type="ECO:0000256" key="2">
    <source>
        <dbReference type="SAM" id="Phobius"/>
    </source>
</evidence>
<keyword evidence="2" id="KW-0472">Membrane</keyword>
<feature type="region of interest" description="Disordered" evidence="1">
    <location>
        <begin position="86"/>
        <end position="109"/>
    </location>
</feature>
<protein>
    <submittedName>
        <fullName evidence="4">Family 90 glycosyltransferase</fullName>
    </submittedName>
</protein>